<proteinExistence type="inferred from homology"/>
<reference evidence="6 7" key="1">
    <citation type="submission" date="2018-10" db="EMBL/GenBank/DDBJ databases">
        <title>Genomic Encyclopedia of Archaeal and Bacterial Type Strains, Phase II (KMG-II): from individual species to whole genera.</title>
        <authorList>
            <person name="Goeker M."/>
        </authorList>
    </citation>
    <scope>NUCLEOTIDE SEQUENCE [LARGE SCALE GENOMIC DNA]</scope>
    <source>
        <strain evidence="6 7">DSM 25217</strain>
    </source>
</reference>
<protein>
    <submittedName>
        <fullName evidence="6">Acyl-CoA synthetase (AMP-forming)/AMP-acid ligase II</fullName>
    </submittedName>
</protein>
<dbReference type="InterPro" id="IPR025110">
    <property type="entry name" value="AMP-bd_C"/>
</dbReference>
<keyword evidence="3" id="KW-1133">Transmembrane helix</keyword>
<dbReference type="Pfam" id="PF00501">
    <property type="entry name" value="AMP-binding"/>
    <property type="match status" value="1"/>
</dbReference>
<organism evidence="6 7">
    <name type="scientific">Eilatimonas milleporae</name>
    <dbReference type="NCBI Taxonomy" id="911205"/>
    <lineage>
        <taxon>Bacteria</taxon>
        <taxon>Pseudomonadati</taxon>
        <taxon>Pseudomonadota</taxon>
        <taxon>Alphaproteobacteria</taxon>
        <taxon>Kordiimonadales</taxon>
        <taxon>Kordiimonadaceae</taxon>
        <taxon>Eilatimonas</taxon>
    </lineage>
</organism>
<dbReference type="PROSITE" id="PS00455">
    <property type="entry name" value="AMP_BINDING"/>
    <property type="match status" value="1"/>
</dbReference>
<dbReference type="OrthoDB" id="9803968at2"/>
<feature type="domain" description="AMP-binding enzyme C-terminal" evidence="5">
    <location>
        <begin position="482"/>
        <end position="557"/>
    </location>
</feature>
<dbReference type="InterPro" id="IPR020845">
    <property type="entry name" value="AMP-binding_CS"/>
</dbReference>
<dbReference type="PANTHER" id="PTHR43201:SF5">
    <property type="entry name" value="MEDIUM-CHAIN ACYL-COA LIGASE ACSF2, MITOCHONDRIAL"/>
    <property type="match status" value="1"/>
</dbReference>
<evidence type="ECO:0000259" key="4">
    <source>
        <dbReference type="Pfam" id="PF00501"/>
    </source>
</evidence>
<evidence type="ECO:0000256" key="1">
    <source>
        <dbReference type="ARBA" id="ARBA00006432"/>
    </source>
</evidence>
<dbReference type="GO" id="GO:0006631">
    <property type="term" value="P:fatty acid metabolic process"/>
    <property type="evidence" value="ECO:0007669"/>
    <property type="project" value="TreeGrafter"/>
</dbReference>
<keyword evidence="3" id="KW-0812">Transmembrane</keyword>
<dbReference type="Pfam" id="PF13193">
    <property type="entry name" value="AMP-binding_C"/>
    <property type="match status" value="1"/>
</dbReference>
<dbReference type="InterPro" id="IPR000873">
    <property type="entry name" value="AMP-dep_synth/lig_dom"/>
</dbReference>
<name>A0A3M0CFS1_9PROT</name>
<accession>A0A3M0CFS1</accession>
<gene>
    <name evidence="6" type="ORF">BXY39_1081</name>
</gene>
<evidence type="ECO:0000313" key="7">
    <source>
        <dbReference type="Proteomes" id="UP000271227"/>
    </source>
</evidence>
<sequence length="578" mass="62457">MLDTLDLPQLPPHTPIDEAMRFIVDKVPMFATQQVTVNGVPFTGFAHQPNDVRALYPMIAAHGDLPFLVYGDTRLSFAETIDRASRLAQALADDFGVGHGDRVAVAMRNYPEWVIAYLAVMAAGGVAVLMNAWWQPEELDWALKDCGARLAIADGERAARMRDSIAPLGLTVIVARDTLPDGDAFHALDDAIAGKTGGAWPEVELAPDDDAMMLYTSGSSGFPKGAVSTHRALVAALMAWIVVGLGFRVLGRVPDDPDMQPGLLMAIPFFHITGLIPVMMASAMGGRKLVLMHKWDVEGAFRMIEAEKLTAVTGVPTMTYELSASDLRHKYDTSSLTDMSAGGAARPAAHVQQMMDAFENISPGIGYGLTETTSLGAAHWGQSYVDRPDTVGRPMPPLMQMKIVDDDGNELPRGEPGEVLAKCITNMRGYWNNDQATADAFTPDGYLRTGDVGFFDADGYLHISDRKKDIVIRGGENISTLEVEGALHALDGVGDVMVFGISDERMGELLGAAVTRDSTGVSADDLRTRLKGHLADFKIPEHIWLVDAPLPRIASGKIDRRGIRDHYRGLYADGDTGA</sequence>
<comment type="similarity">
    <text evidence="1">Belongs to the ATP-dependent AMP-binding enzyme family.</text>
</comment>
<dbReference type="Proteomes" id="UP000271227">
    <property type="component" value="Unassembled WGS sequence"/>
</dbReference>
<dbReference type="InterPro" id="IPR045851">
    <property type="entry name" value="AMP-bd_C_sf"/>
</dbReference>
<dbReference type="Gene3D" id="3.40.50.980">
    <property type="match status" value="2"/>
</dbReference>
<dbReference type="SUPFAM" id="SSF56801">
    <property type="entry name" value="Acetyl-CoA synthetase-like"/>
    <property type="match status" value="1"/>
</dbReference>
<dbReference type="EMBL" id="REFR01000010">
    <property type="protein sequence ID" value="RMB08448.1"/>
    <property type="molecule type" value="Genomic_DNA"/>
</dbReference>
<comment type="caution">
    <text evidence="6">The sequence shown here is derived from an EMBL/GenBank/DDBJ whole genome shotgun (WGS) entry which is preliminary data.</text>
</comment>
<evidence type="ECO:0000256" key="2">
    <source>
        <dbReference type="ARBA" id="ARBA00022598"/>
    </source>
</evidence>
<feature type="domain" description="AMP-dependent synthetase/ligase" evidence="4">
    <location>
        <begin position="60"/>
        <end position="431"/>
    </location>
</feature>
<keyword evidence="7" id="KW-1185">Reference proteome</keyword>
<feature type="transmembrane region" description="Helical" evidence="3">
    <location>
        <begin position="263"/>
        <end position="284"/>
    </location>
</feature>
<keyword evidence="3" id="KW-0472">Membrane</keyword>
<evidence type="ECO:0000313" key="6">
    <source>
        <dbReference type="EMBL" id="RMB08448.1"/>
    </source>
</evidence>
<dbReference type="Gene3D" id="3.30.300.30">
    <property type="match status" value="1"/>
</dbReference>
<dbReference type="PANTHER" id="PTHR43201">
    <property type="entry name" value="ACYL-COA SYNTHETASE"/>
    <property type="match status" value="1"/>
</dbReference>
<dbReference type="AlphaFoldDB" id="A0A3M0CFS1"/>
<dbReference type="Gene3D" id="2.30.38.10">
    <property type="entry name" value="Luciferase, Domain 3"/>
    <property type="match status" value="1"/>
</dbReference>
<evidence type="ECO:0000256" key="3">
    <source>
        <dbReference type="SAM" id="Phobius"/>
    </source>
</evidence>
<dbReference type="RefSeq" id="WP_121937814.1">
    <property type="nucleotide sequence ID" value="NZ_REFR01000010.1"/>
</dbReference>
<dbReference type="InParanoid" id="A0A3M0CFS1"/>
<evidence type="ECO:0000259" key="5">
    <source>
        <dbReference type="Pfam" id="PF13193"/>
    </source>
</evidence>
<feature type="transmembrane region" description="Helical" evidence="3">
    <location>
        <begin position="114"/>
        <end position="134"/>
    </location>
</feature>
<keyword evidence="2 6" id="KW-0436">Ligase</keyword>
<dbReference type="GO" id="GO:0031956">
    <property type="term" value="F:medium-chain fatty acid-CoA ligase activity"/>
    <property type="evidence" value="ECO:0007669"/>
    <property type="project" value="TreeGrafter"/>
</dbReference>
<feature type="transmembrane region" description="Helical" evidence="3">
    <location>
        <begin position="232"/>
        <end position="251"/>
    </location>
</feature>